<proteinExistence type="predicted"/>
<keyword evidence="6" id="KW-0408">Iron</keyword>
<feature type="domain" description="ABC transporter" evidence="9">
    <location>
        <begin position="6"/>
        <end position="238"/>
    </location>
</feature>
<dbReference type="SUPFAM" id="SSF52540">
    <property type="entry name" value="P-loop containing nucleoside triphosphate hydrolases"/>
    <property type="match status" value="1"/>
</dbReference>
<dbReference type="GO" id="GO:0016887">
    <property type="term" value="F:ATP hydrolysis activity"/>
    <property type="evidence" value="ECO:0007669"/>
    <property type="project" value="InterPro"/>
</dbReference>
<dbReference type="CDD" id="cd03259">
    <property type="entry name" value="ABC_Carb_Solutes_like"/>
    <property type="match status" value="1"/>
</dbReference>
<dbReference type="PANTHER" id="PTHR42781">
    <property type="entry name" value="SPERMIDINE/PUTRESCINE IMPORT ATP-BINDING PROTEIN POTA"/>
    <property type="match status" value="1"/>
</dbReference>
<dbReference type="SUPFAM" id="SSF50331">
    <property type="entry name" value="MOP-like"/>
    <property type="match status" value="1"/>
</dbReference>
<dbReference type="GO" id="GO:0015697">
    <property type="term" value="P:quaternary ammonium group transport"/>
    <property type="evidence" value="ECO:0007669"/>
    <property type="project" value="UniProtKB-ARBA"/>
</dbReference>
<gene>
    <name evidence="10" type="ORF">QGN29_09645</name>
</gene>
<evidence type="ECO:0000256" key="7">
    <source>
        <dbReference type="ARBA" id="ARBA00023065"/>
    </source>
</evidence>
<keyword evidence="7" id="KW-0406">Ion transport</keyword>
<dbReference type="EMBL" id="CP123872">
    <property type="protein sequence ID" value="WND01814.1"/>
    <property type="molecule type" value="Genomic_DNA"/>
</dbReference>
<dbReference type="Proteomes" id="UP001268683">
    <property type="component" value="Chromosome"/>
</dbReference>
<keyword evidence="11" id="KW-1185">Reference proteome</keyword>
<organism evidence="10 11">
    <name type="scientific">Temperatibacter marinus</name>
    <dbReference type="NCBI Taxonomy" id="1456591"/>
    <lineage>
        <taxon>Bacteria</taxon>
        <taxon>Pseudomonadati</taxon>
        <taxon>Pseudomonadota</taxon>
        <taxon>Alphaproteobacteria</taxon>
        <taxon>Kordiimonadales</taxon>
        <taxon>Temperatibacteraceae</taxon>
        <taxon>Temperatibacter</taxon>
    </lineage>
</organism>
<evidence type="ECO:0000256" key="8">
    <source>
        <dbReference type="ARBA" id="ARBA00023136"/>
    </source>
</evidence>
<dbReference type="SMART" id="SM00382">
    <property type="entry name" value="AAA"/>
    <property type="match status" value="1"/>
</dbReference>
<sequence>MTNTLLSLETLSLNYGDLKAVKDVSFSLMPGEIGCFLGPSGCGKTSLLRLISGFEKPSAGEILLKGLPLANEQTFVKAEDRKIGMVFQDFALFPHMTVSENIAFGLAGVKRKVVEEKVQALLDLVDLVAEKNRYPHQISGGQQQRVALARAMAPNPTLLLLDEPFSSLDSTLRSDLAQNIRSVLKKNKMSAILVTHDQQEAFAMADKIGVFDQGRLCQWDTATALYHQPMSQEVASFIGEGHWIAGKVLTENTAQTSLGVIKISSRFKKDESIAVHIRPEDIILGVKECEAQILSAHFQGDRYKLEILYNDLRLFTYVPTSKDSFQEGQSIYFALNKREYSAFATDSQ</sequence>
<dbReference type="AlphaFoldDB" id="A0AA52EGC6"/>
<dbReference type="GO" id="GO:0005524">
    <property type="term" value="F:ATP binding"/>
    <property type="evidence" value="ECO:0007669"/>
    <property type="project" value="UniProtKB-KW"/>
</dbReference>
<evidence type="ECO:0000256" key="5">
    <source>
        <dbReference type="ARBA" id="ARBA00022840"/>
    </source>
</evidence>
<protein>
    <submittedName>
        <fullName evidence="10">ABC transporter ATP-binding protein</fullName>
    </submittedName>
</protein>
<keyword evidence="2" id="KW-1003">Cell membrane</keyword>
<dbReference type="InterPro" id="IPR003593">
    <property type="entry name" value="AAA+_ATPase"/>
</dbReference>
<evidence type="ECO:0000313" key="11">
    <source>
        <dbReference type="Proteomes" id="UP001268683"/>
    </source>
</evidence>
<dbReference type="InterPro" id="IPR017871">
    <property type="entry name" value="ABC_transporter-like_CS"/>
</dbReference>
<keyword evidence="8" id="KW-0472">Membrane</keyword>
<dbReference type="Gene3D" id="3.40.50.300">
    <property type="entry name" value="P-loop containing nucleotide triphosphate hydrolases"/>
    <property type="match status" value="1"/>
</dbReference>
<dbReference type="InterPro" id="IPR027417">
    <property type="entry name" value="P-loop_NTPase"/>
</dbReference>
<dbReference type="PANTHER" id="PTHR42781:SF4">
    <property type="entry name" value="SPERMIDINE_PUTRESCINE IMPORT ATP-BINDING PROTEIN POTA"/>
    <property type="match status" value="1"/>
</dbReference>
<dbReference type="KEGG" id="tmk:QGN29_09645"/>
<dbReference type="InterPro" id="IPR050093">
    <property type="entry name" value="ABC_SmlMolc_Importer"/>
</dbReference>
<keyword evidence="5 10" id="KW-0067">ATP-binding</keyword>
<evidence type="ECO:0000256" key="4">
    <source>
        <dbReference type="ARBA" id="ARBA00022741"/>
    </source>
</evidence>
<dbReference type="GO" id="GO:0016020">
    <property type="term" value="C:membrane"/>
    <property type="evidence" value="ECO:0007669"/>
    <property type="project" value="InterPro"/>
</dbReference>
<dbReference type="Pfam" id="PF00005">
    <property type="entry name" value="ABC_tran"/>
    <property type="match status" value="1"/>
</dbReference>
<evidence type="ECO:0000256" key="6">
    <source>
        <dbReference type="ARBA" id="ARBA00023004"/>
    </source>
</evidence>
<dbReference type="GO" id="GO:0015408">
    <property type="term" value="F:ABC-type ferric iron transporter activity"/>
    <property type="evidence" value="ECO:0007669"/>
    <property type="project" value="InterPro"/>
</dbReference>
<dbReference type="RefSeq" id="WP_310797644.1">
    <property type="nucleotide sequence ID" value="NZ_CP123872.1"/>
</dbReference>
<keyword evidence="4" id="KW-0547">Nucleotide-binding</keyword>
<keyword evidence="1" id="KW-0813">Transport</keyword>
<dbReference type="PROSITE" id="PS50893">
    <property type="entry name" value="ABC_TRANSPORTER_2"/>
    <property type="match status" value="1"/>
</dbReference>
<accession>A0AA52EGC6</accession>
<dbReference type="InterPro" id="IPR003439">
    <property type="entry name" value="ABC_transporter-like_ATP-bd"/>
</dbReference>
<evidence type="ECO:0000256" key="3">
    <source>
        <dbReference type="ARBA" id="ARBA00022496"/>
    </source>
</evidence>
<evidence type="ECO:0000256" key="1">
    <source>
        <dbReference type="ARBA" id="ARBA00022448"/>
    </source>
</evidence>
<dbReference type="FunFam" id="3.40.50.300:FF:000425">
    <property type="entry name" value="Probable ABC transporter, ATP-binding subunit"/>
    <property type="match status" value="1"/>
</dbReference>
<dbReference type="InterPro" id="IPR008995">
    <property type="entry name" value="Mo/tungstate-bd_C_term_dom"/>
</dbReference>
<evidence type="ECO:0000256" key="2">
    <source>
        <dbReference type="ARBA" id="ARBA00022475"/>
    </source>
</evidence>
<evidence type="ECO:0000259" key="9">
    <source>
        <dbReference type="PROSITE" id="PS50893"/>
    </source>
</evidence>
<dbReference type="InterPro" id="IPR015853">
    <property type="entry name" value="ABC_transpr_FbpC"/>
</dbReference>
<evidence type="ECO:0000313" key="10">
    <source>
        <dbReference type="EMBL" id="WND01814.1"/>
    </source>
</evidence>
<name>A0AA52EGC6_9PROT</name>
<reference evidence="10" key="1">
    <citation type="submission" date="2023-04" db="EMBL/GenBank/DDBJ databases">
        <title>Complete genome sequence of Temperatibacter marinus.</title>
        <authorList>
            <person name="Rong J.-C."/>
            <person name="Yi M.-L."/>
            <person name="Zhao Q."/>
        </authorList>
    </citation>
    <scope>NUCLEOTIDE SEQUENCE</scope>
    <source>
        <strain evidence="10">NBRC 110045</strain>
    </source>
</reference>
<dbReference type="PROSITE" id="PS00211">
    <property type="entry name" value="ABC_TRANSPORTER_1"/>
    <property type="match status" value="1"/>
</dbReference>
<keyword evidence="3" id="KW-0410">Iron transport</keyword>